<feature type="compositionally biased region" description="Basic residues" evidence="1">
    <location>
        <begin position="54"/>
        <end position="64"/>
    </location>
</feature>
<dbReference type="RefSeq" id="WP_145952261.1">
    <property type="nucleotide sequence ID" value="NZ_CP019082.1"/>
</dbReference>
<evidence type="ECO:0000256" key="1">
    <source>
        <dbReference type="SAM" id="MobiDB-lite"/>
    </source>
</evidence>
<proteinExistence type="predicted"/>
<protein>
    <submittedName>
        <fullName evidence="2">Uncharacterized protein</fullName>
    </submittedName>
</protein>
<evidence type="ECO:0000313" key="2">
    <source>
        <dbReference type="EMBL" id="APW62764.1"/>
    </source>
</evidence>
<reference evidence="3" key="1">
    <citation type="submission" date="2016-12" db="EMBL/GenBank/DDBJ databases">
        <title>Comparative genomics of four Isosphaeraceae planctomycetes: a common pool of plasmids and glycoside hydrolase genes.</title>
        <authorList>
            <person name="Ivanova A."/>
        </authorList>
    </citation>
    <scope>NUCLEOTIDE SEQUENCE [LARGE SCALE GENOMIC DNA]</scope>
    <source>
        <strain evidence="3">PX4</strain>
    </source>
</reference>
<dbReference type="KEGG" id="pbor:BSF38_04317"/>
<dbReference type="PROSITE" id="PS51257">
    <property type="entry name" value="PROKAR_LIPOPROTEIN"/>
    <property type="match status" value="1"/>
</dbReference>
<feature type="region of interest" description="Disordered" evidence="1">
    <location>
        <begin position="50"/>
        <end position="84"/>
    </location>
</feature>
<organism evidence="2 3">
    <name type="scientific">Paludisphaera borealis</name>
    <dbReference type="NCBI Taxonomy" id="1387353"/>
    <lineage>
        <taxon>Bacteria</taxon>
        <taxon>Pseudomonadati</taxon>
        <taxon>Planctomycetota</taxon>
        <taxon>Planctomycetia</taxon>
        <taxon>Isosphaerales</taxon>
        <taxon>Isosphaeraceae</taxon>
        <taxon>Paludisphaera</taxon>
    </lineage>
</organism>
<accession>A0A1U7CUY6</accession>
<gene>
    <name evidence="2" type="ORF">BSF38_04317</name>
</gene>
<evidence type="ECO:0000313" key="3">
    <source>
        <dbReference type="Proteomes" id="UP000186309"/>
    </source>
</evidence>
<name>A0A1U7CUY6_9BACT</name>
<sequence>MSRLQALATGFALVGLVGVFQGCGGSSDGQVSPEFRKADLRSQDAMKEFMQNNKKAKPKTKPKSTSHLTPPGGASSADSIGRNA</sequence>
<keyword evidence="3" id="KW-1185">Reference proteome</keyword>
<dbReference type="EMBL" id="CP019082">
    <property type="protein sequence ID" value="APW62764.1"/>
    <property type="molecule type" value="Genomic_DNA"/>
</dbReference>
<dbReference type="AlphaFoldDB" id="A0A1U7CUY6"/>
<dbReference type="STRING" id="1387353.BSF38_04317"/>
<dbReference type="Proteomes" id="UP000186309">
    <property type="component" value="Chromosome"/>
</dbReference>